<sequence length="169" mass="19090">MCDGSDMALAASAAVILVEAASTLSTVQHRPRRFWIRPSIVNGRGKYSTSEFMKDLLLDEVDHMHLEYRCDAGFRNFFRMRNSEFENILTMIAPQISKKNTTFREAIPAAERFGVTLRFLATGDSYSSLSYTFKMSKQTISLIVPDVCVAICSALKEGVKVREILIMYN</sequence>
<organism evidence="1">
    <name type="scientific">Cacopsylla melanoneura</name>
    <dbReference type="NCBI Taxonomy" id="428564"/>
    <lineage>
        <taxon>Eukaryota</taxon>
        <taxon>Metazoa</taxon>
        <taxon>Ecdysozoa</taxon>
        <taxon>Arthropoda</taxon>
        <taxon>Hexapoda</taxon>
        <taxon>Insecta</taxon>
        <taxon>Pterygota</taxon>
        <taxon>Neoptera</taxon>
        <taxon>Paraneoptera</taxon>
        <taxon>Hemiptera</taxon>
        <taxon>Sternorrhyncha</taxon>
        <taxon>Psylloidea</taxon>
        <taxon>Psyllidae</taxon>
        <taxon>Psyllinae</taxon>
        <taxon>Cacopsylla</taxon>
    </lineage>
</organism>
<proteinExistence type="predicted"/>
<protein>
    <submittedName>
        <fullName evidence="1">Uncharacterized protein</fullName>
    </submittedName>
</protein>
<accession>A0A8D8ZEM6</accession>
<evidence type="ECO:0000313" key="1">
    <source>
        <dbReference type="EMBL" id="CAG6745525.1"/>
    </source>
</evidence>
<dbReference type="AlphaFoldDB" id="A0A8D8ZEM6"/>
<dbReference type="EMBL" id="HBUF01498858">
    <property type="protein sequence ID" value="CAG6745525.1"/>
    <property type="molecule type" value="Transcribed_RNA"/>
</dbReference>
<name>A0A8D8ZEM6_9HEMI</name>
<reference evidence="1" key="1">
    <citation type="submission" date="2021-05" db="EMBL/GenBank/DDBJ databases">
        <authorList>
            <person name="Alioto T."/>
            <person name="Alioto T."/>
            <person name="Gomez Garrido J."/>
        </authorList>
    </citation>
    <scope>NUCLEOTIDE SEQUENCE</scope>
</reference>